<evidence type="ECO:0000313" key="1">
    <source>
        <dbReference type="EMBL" id="GBP55119.1"/>
    </source>
</evidence>
<sequence length="108" mass="12558">MSKLVRPEMANVADLVSKFPRAMSAQVVCETNLLDYYCTQKAWVRKDVHVSPHRCTHQSSPSFIWLNEKLPRLEEGLDAVSEDRLKVQGQRKKKFLDRLRRREDADGC</sequence>
<evidence type="ECO:0000313" key="2">
    <source>
        <dbReference type="Proteomes" id="UP000299102"/>
    </source>
</evidence>
<keyword evidence="2" id="KW-1185">Reference proteome</keyword>
<accession>A0A4C1WYC9</accession>
<dbReference type="EMBL" id="BGZK01000661">
    <property type="protein sequence ID" value="GBP55119.1"/>
    <property type="molecule type" value="Genomic_DNA"/>
</dbReference>
<proteinExistence type="predicted"/>
<comment type="caution">
    <text evidence="1">The sequence shown here is derived from an EMBL/GenBank/DDBJ whole genome shotgun (WGS) entry which is preliminary data.</text>
</comment>
<name>A0A4C1WYC9_EUMVA</name>
<dbReference type="AlphaFoldDB" id="A0A4C1WYC9"/>
<reference evidence="1 2" key="1">
    <citation type="journal article" date="2019" name="Commun. Biol.">
        <title>The bagworm genome reveals a unique fibroin gene that provides high tensile strength.</title>
        <authorList>
            <person name="Kono N."/>
            <person name="Nakamura H."/>
            <person name="Ohtoshi R."/>
            <person name="Tomita M."/>
            <person name="Numata K."/>
            <person name="Arakawa K."/>
        </authorList>
    </citation>
    <scope>NUCLEOTIDE SEQUENCE [LARGE SCALE GENOMIC DNA]</scope>
</reference>
<gene>
    <name evidence="1" type="ORF">EVAR_37999_1</name>
</gene>
<protein>
    <submittedName>
        <fullName evidence="1">Uncharacterized protein</fullName>
    </submittedName>
</protein>
<dbReference type="Proteomes" id="UP000299102">
    <property type="component" value="Unassembled WGS sequence"/>
</dbReference>
<organism evidence="1 2">
    <name type="scientific">Eumeta variegata</name>
    <name type="common">Bagworm moth</name>
    <name type="synonym">Eumeta japonica</name>
    <dbReference type="NCBI Taxonomy" id="151549"/>
    <lineage>
        <taxon>Eukaryota</taxon>
        <taxon>Metazoa</taxon>
        <taxon>Ecdysozoa</taxon>
        <taxon>Arthropoda</taxon>
        <taxon>Hexapoda</taxon>
        <taxon>Insecta</taxon>
        <taxon>Pterygota</taxon>
        <taxon>Neoptera</taxon>
        <taxon>Endopterygota</taxon>
        <taxon>Lepidoptera</taxon>
        <taxon>Glossata</taxon>
        <taxon>Ditrysia</taxon>
        <taxon>Tineoidea</taxon>
        <taxon>Psychidae</taxon>
        <taxon>Oiketicinae</taxon>
        <taxon>Eumeta</taxon>
    </lineage>
</organism>